<proteinExistence type="predicted"/>
<dbReference type="PANTHER" id="PTHR35394:SF5">
    <property type="entry name" value="DUF3176 DOMAIN-CONTAINING PROTEIN"/>
    <property type="match status" value="1"/>
</dbReference>
<evidence type="ECO:0000256" key="1">
    <source>
        <dbReference type="SAM" id="Phobius"/>
    </source>
</evidence>
<feature type="transmembrane region" description="Helical" evidence="1">
    <location>
        <begin position="34"/>
        <end position="59"/>
    </location>
</feature>
<name>A0AAD9LWW6_9PEZI</name>
<comment type="caution">
    <text evidence="2">The sequence shown here is derived from an EMBL/GenBank/DDBJ whole genome shotgun (WGS) entry which is preliminary data.</text>
</comment>
<gene>
    <name evidence="2" type="ORF">LX32DRAFT_508608</name>
</gene>
<dbReference type="Pfam" id="PF11374">
    <property type="entry name" value="DUF3176"/>
    <property type="match status" value="1"/>
</dbReference>
<keyword evidence="3" id="KW-1185">Reference proteome</keyword>
<dbReference type="InterPro" id="IPR021514">
    <property type="entry name" value="DUF3176"/>
</dbReference>
<keyword evidence="1" id="KW-0812">Transmembrane</keyword>
<evidence type="ECO:0000313" key="3">
    <source>
        <dbReference type="Proteomes" id="UP001232148"/>
    </source>
</evidence>
<feature type="transmembrane region" description="Helical" evidence="1">
    <location>
        <begin position="527"/>
        <end position="549"/>
    </location>
</feature>
<dbReference type="PANTHER" id="PTHR35394">
    <property type="entry name" value="DUF3176 DOMAIN-CONTAINING PROTEIN"/>
    <property type="match status" value="1"/>
</dbReference>
<dbReference type="EMBL" id="MU842988">
    <property type="protein sequence ID" value="KAK2023742.1"/>
    <property type="molecule type" value="Genomic_DNA"/>
</dbReference>
<evidence type="ECO:0000313" key="2">
    <source>
        <dbReference type="EMBL" id="KAK2023742.1"/>
    </source>
</evidence>
<organism evidence="2 3">
    <name type="scientific">Colletotrichum zoysiae</name>
    <dbReference type="NCBI Taxonomy" id="1216348"/>
    <lineage>
        <taxon>Eukaryota</taxon>
        <taxon>Fungi</taxon>
        <taxon>Dikarya</taxon>
        <taxon>Ascomycota</taxon>
        <taxon>Pezizomycotina</taxon>
        <taxon>Sordariomycetes</taxon>
        <taxon>Hypocreomycetidae</taxon>
        <taxon>Glomerellales</taxon>
        <taxon>Glomerellaceae</taxon>
        <taxon>Colletotrichum</taxon>
        <taxon>Colletotrichum graminicola species complex</taxon>
    </lineage>
</organism>
<feature type="non-terminal residue" evidence="2">
    <location>
        <position position="611"/>
    </location>
</feature>
<keyword evidence="1" id="KW-0472">Membrane</keyword>
<feature type="non-terminal residue" evidence="2">
    <location>
        <position position="1"/>
    </location>
</feature>
<protein>
    <submittedName>
        <fullName evidence="2">Uncharacterized protein</fullName>
    </submittedName>
</protein>
<dbReference type="Proteomes" id="UP001232148">
    <property type="component" value="Unassembled WGS sequence"/>
</dbReference>
<reference evidence="2" key="1">
    <citation type="submission" date="2021-06" db="EMBL/GenBank/DDBJ databases">
        <title>Comparative genomics, transcriptomics and evolutionary studies reveal genomic signatures of adaptation to plant cell wall in hemibiotrophic fungi.</title>
        <authorList>
            <consortium name="DOE Joint Genome Institute"/>
            <person name="Baroncelli R."/>
            <person name="Diaz J.F."/>
            <person name="Benocci T."/>
            <person name="Peng M."/>
            <person name="Battaglia E."/>
            <person name="Haridas S."/>
            <person name="Andreopoulos W."/>
            <person name="Labutti K."/>
            <person name="Pangilinan J."/>
            <person name="Floch G.L."/>
            <person name="Makela M.R."/>
            <person name="Henrissat B."/>
            <person name="Grigoriev I.V."/>
            <person name="Crouch J.A."/>
            <person name="De Vries R.P."/>
            <person name="Sukno S.A."/>
            <person name="Thon M.R."/>
        </authorList>
    </citation>
    <scope>NUCLEOTIDE SEQUENCE</scope>
    <source>
        <strain evidence="2">MAFF235873</strain>
    </source>
</reference>
<dbReference type="AlphaFoldDB" id="A0AAD9LWW6"/>
<feature type="transmembrane region" description="Helical" evidence="1">
    <location>
        <begin position="102"/>
        <end position="124"/>
    </location>
</feature>
<keyword evidence="1" id="KW-1133">Transmembrane helix</keyword>
<accession>A0AAD9LWW6</accession>
<sequence>ELLALVLSISALITVLFLLPFLDNKPLSAWKFPISLNTIISILGATSRAALAFAVSACISQGKWNWYKRGAANVMTFDRFEEASRGPWGSLRLLWNIKLKHWTALGALSAVSLVGFEPFLQAIITLPGEQMEITGAANDASIGRTEKLDAGLLGMLSVGARQSIPMPEPWGAYGVYSIRSVPDFGAIAAIWEGFSNESSINNLKPAFNCPTGNCTWPPYASLAVCSKCYDISKQMKRSHGQADLSDDVMTMNETFSSTFSRGNYTRYDLPVQRLSISNFNGDYKETPSARLTARATCRPDETVSFRNLRTLLISFAVMQPSQSYFDLTQDWEHNKVTSTECALYFCTSIYQSRVEKGVLLEKILGSPSNRNVDSFLSLADEAAKAKAWNEYQNYTLLLLDGSSDVEHSDLQLSIPGEDFHAVTGVYTDHDLHFNITHGTVSSLLGWMLRTFSQRPGELRDRQLIYPYHTLSEDQPPVIESLGNSRNILETFDIAAASLTRWMRDRSHQADPFFGTTKQWTIKIRVNWTFTLLPIGALLGGCVFCLLSVLDTRRLGLPPWRGNSLVTLAHGLDTESRALLRGTDDGDQISTRARQLDVVLVDSDGGRELVQR</sequence>